<protein>
    <submittedName>
        <fullName evidence="2">Transmembrane protein, putative</fullName>
    </submittedName>
</protein>
<name>G7J7G5_MEDTR</name>
<evidence type="ECO:0000256" key="1">
    <source>
        <dbReference type="SAM" id="Phobius"/>
    </source>
</evidence>
<dbReference type="HOGENOM" id="CLU_204811_0_0_1"/>
<gene>
    <name evidence="2" type="ordered locus">MTR_3g091750</name>
</gene>
<keyword evidence="1" id="KW-1133">Transmembrane helix</keyword>
<proteinExistence type="predicted"/>
<dbReference type="EnsemblPlants" id="AES72526">
    <property type="protein sequence ID" value="AES72526"/>
    <property type="gene ID" value="MTR_3g091750"/>
</dbReference>
<evidence type="ECO:0000313" key="3">
    <source>
        <dbReference type="EnsemblPlants" id="AES72526"/>
    </source>
</evidence>
<reference evidence="2 4" key="1">
    <citation type="journal article" date="2011" name="Nature">
        <title>The Medicago genome provides insight into the evolution of rhizobial symbioses.</title>
        <authorList>
            <person name="Young N.D."/>
            <person name="Debelle F."/>
            <person name="Oldroyd G.E."/>
            <person name="Geurts R."/>
            <person name="Cannon S.B."/>
            <person name="Udvardi M.K."/>
            <person name="Benedito V.A."/>
            <person name="Mayer K.F."/>
            <person name="Gouzy J."/>
            <person name="Schoof H."/>
            <person name="Van de Peer Y."/>
            <person name="Proost S."/>
            <person name="Cook D.R."/>
            <person name="Meyers B.C."/>
            <person name="Spannagl M."/>
            <person name="Cheung F."/>
            <person name="De Mita S."/>
            <person name="Krishnakumar V."/>
            <person name="Gundlach H."/>
            <person name="Zhou S."/>
            <person name="Mudge J."/>
            <person name="Bharti A.K."/>
            <person name="Murray J.D."/>
            <person name="Naoumkina M.A."/>
            <person name="Rosen B."/>
            <person name="Silverstein K.A."/>
            <person name="Tang H."/>
            <person name="Rombauts S."/>
            <person name="Zhao P.X."/>
            <person name="Zhou P."/>
            <person name="Barbe V."/>
            <person name="Bardou P."/>
            <person name="Bechner M."/>
            <person name="Bellec A."/>
            <person name="Berger A."/>
            <person name="Berges H."/>
            <person name="Bidwell S."/>
            <person name="Bisseling T."/>
            <person name="Choisne N."/>
            <person name="Couloux A."/>
            <person name="Denny R."/>
            <person name="Deshpande S."/>
            <person name="Dai X."/>
            <person name="Doyle J.J."/>
            <person name="Dudez A.M."/>
            <person name="Farmer A.D."/>
            <person name="Fouteau S."/>
            <person name="Franken C."/>
            <person name="Gibelin C."/>
            <person name="Gish J."/>
            <person name="Goldstein S."/>
            <person name="Gonzalez A.J."/>
            <person name="Green P.J."/>
            <person name="Hallab A."/>
            <person name="Hartog M."/>
            <person name="Hua A."/>
            <person name="Humphray S.J."/>
            <person name="Jeong D.H."/>
            <person name="Jing Y."/>
            <person name="Jocker A."/>
            <person name="Kenton S.M."/>
            <person name="Kim D.J."/>
            <person name="Klee K."/>
            <person name="Lai H."/>
            <person name="Lang C."/>
            <person name="Lin S."/>
            <person name="Macmil S.L."/>
            <person name="Magdelenat G."/>
            <person name="Matthews L."/>
            <person name="McCorrison J."/>
            <person name="Monaghan E.L."/>
            <person name="Mun J.H."/>
            <person name="Najar F.Z."/>
            <person name="Nicholson C."/>
            <person name="Noirot C."/>
            <person name="O'Bleness M."/>
            <person name="Paule C.R."/>
            <person name="Poulain J."/>
            <person name="Prion F."/>
            <person name="Qin B."/>
            <person name="Qu C."/>
            <person name="Retzel E.F."/>
            <person name="Riddle C."/>
            <person name="Sallet E."/>
            <person name="Samain S."/>
            <person name="Samson N."/>
            <person name="Sanders I."/>
            <person name="Saurat O."/>
            <person name="Scarpelli C."/>
            <person name="Schiex T."/>
            <person name="Segurens B."/>
            <person name="Severin A.J."/>
            <person name="Sherrier D.J."/>
            <person name="Shi R."/>
            <person name="Sims S."/>
            <person name="Singer S.R."/>
            <person name="Sinharoy S."/>
            <person name="Sterck L."/>
            <person name="Viollet A."/>
            <person name="Wang B.B."/>
            <person name="Wang K."/>
            <person name="Wang M."/>
            <person name="Wang X."/>
            <person name="Warfsmann J."/>
            <person name="Weissenbach J."/>
            <person name="White D.D."/>
            <person name="White J.D."/>
            <person name="Wiley G.B."/>
            <person name="Wincker P."/>
            <person name="Xing Y."/>
            <person name="Yang L."/>
            <person name="Yao Z."/>
            <person name="Ying F."/>
            <person name="Zhai J."/>
            <person name="Zhou L."/>
            <person name="Zuber A."/>
            <person name="Denarie J."/>
            <person name="Dixon R.A."/>
            <person name="May G.D."/>
            <person name="Schwartz D.C."/>
            <person name="Rogers J."/>
            <person name="Quetier F."/>
            <person name="Town C.D."/>
            <person name="Roe B.A."/>
        </authorList>
    </citation>
    <scope>NUCLEOTIDE SEQUENCE [LARGE SCALE GENOMIC DNA]</scope>
    <source>
        <strain evidence="2">A17</strain>
        <strain evidence="3 4">cv. Jemalong A17</strain>
    </source>
</reference>
<reference evidence="3" key="3">
    <citation type="submission" date="2015-04" db="UniProtKB">
        <authorList>
            <consortium name="EnsemblPlants"/>
        </authorList>
    </citation>
    <scope>IDENTIFICATION</scope>
    <source>
        <strain evidence="3">cv. Jemalong A17</strain>
    </source>
</reference>
<organism evidence="2 4">
    <name type="scientific">Medicago truncatula</name>
    <name type="common">Barrel medic</name>
    <name type="synonym">Medicago tribuloides</name>
    <dbReference type="NCBI Taxonomy" id="3880"/>
    <lineage>
        <taxon>Eukaryota</taxon>
        <taxon>Viridiplantae</taxon>
        <taxon>Streptophyta</taxon>
        <taxon>Embryophyta</taxon>
        <taxon>Tracheophyta</taxon>
        <taxon>Spermatophyta</taxon>
        <taxon>Magnoliopsida</taxon>
        <taxon>eudicotyledons</taxon>
        <taxon>Gunneridae</taxon>
        <taxon>Pentapetalae</taxon>
        <taxon>rosids</taxon>
        <taxon>fabids</taxon>
        <taxon>Fabales</taxon>
        <taxon>Fabaceae</taxon>
        <taxon>Papilionoideae</taxon>
        <taxon>50 kb inversion clade</taxon>
        <taxon>NPAAA clade</taxon>
        <taxon>Hologalegina</taxon>
        <taxon>IRL clade</taxon>
        <taxon>Trifolieae</taxon>
        <taxon>Medicago</taxon>
    </lineage>
</organism>
<evidence type="ECO:0000313" key="4">
    <source>
        <dbReference type="Proteomes" id="UP000002051"/>
    </source>
</evidence>
<dbReference type="Proteomes" id="UP000002051">
    <property type="component" value="Chromosome 3"/>
</dbReference>
<reference evidence="2 4" key="2">
    <citation type="journal article" date="2014" name="BMC Genomics">
        <title>An improved genome release (version Mt4.0) for the model legume Medicago truncatula.</title>
        <authorList>
            <person name="Tang H."/>
            <person name="Krishnakumar V."/>
            <person name="Bidwell S."/>
            <person name="Rosen B."/>
            <person name="Chan A."/>
            <person name="Zhou S."/>
            <person name="Gentzbittel L."/>
            <person name="Childs K.L."/>
            <person name="Yandell M."/>
            <person name="Gundlach H."/>
            <person name="Mayer K.F."/>
            <person name="Schwartz D.C."/>
            <person name="Town C.D."/>
        </authorList>
    </citation>
    <scope>GENOME REANNOTATION</scope>
    <source>
        <strain evidence="3 4">cv. Jemalong A17</strain>
    </source>
</reference>
<dbReference type="AlphaFoldDB" id="G7J7G5"/>
<dbReference type="PaxDb" id="3880-AES72526"/>
<evidence type="ECO:0000313" key="2">
    <source>
        <dbReference type="EMBL" id="AES72526.1"/>
    </source>
</evidence>
<keyword evidence="4" id="KW-1185">Reference proteome</keyword>
<accession>G7J7G5</accession>
<feature type="transmembrane region" description="Helical" evidence="1">
    <location>
        <begin position="20"/>
        <end position="39"/>
    </location>
</feature>
<keyword evidence="1" id="KW-0472">Membrane</keyword>
<sequence>MSNVSMTSFEILNFVECFSIAYRILLIMSMIVACVERSFSKLKVLKNFAFKKI</sequence>
<keyword evidence="1 2" id="KW-0812">Transmembrane</keyword>
<dbReference type="EMBL" id="CM001219">
    <property type="protein sequence ID" value="AES72526.1"/>
    <property type="molecule type" value="Genomic_DNA"/>
</dbReference>